<comment type="catalytic activity">
    <reaction evidence="9 10">
        <text>O-acetyl-L-serine + hydrogen sulfide = L-cysteine + acetate</text>
        <dbReference type="Rhea" id="RHEA:14829"/>
        <dbReference type="ChEBI" id="CHEBI:29919"/>
        <dbReference type="ChEBI" id="CHEBI:30089"/>
        <dbReference type="ChEBI" id="CHEBI:35235"/>
        <dbReference type="ChEBI" id="CHEBI:58340"/>
        <dbReference type="EC" id="2.5.1.47"/>
    </reaction>
</comment>
<reference evidence="12 13" key="1">
    <citation type="submission" date="2020-08" db="EMBL/GenBank/DDBJ databases">
        <title>Genome public.</title>
        <authorList>
            <person name="Liu C."/>
            <person name="Sun Q."/>
        </authorList>
    </citation>
    <scope>NUCLEOTIDE SEQUENCE [LARGE SCALE GENOMIC DNA]</scope>
    <source>
        <strain evidence="12 13">M27</strain>
    </source>
</reference>
<dbReference type="SUPFAM" id="SSF53686">
    <property type="entry name" value="Tryptophan synthase beta subunit-like PLP-dependent enzymes"/>
    <property type="match status" value="1"/>
</dbReference>
<organism evidence="12 13">
    <name type="scientific">Bacteroides difficilis</name>
    <dbReference type="NCBI Taxonomy" id="2763021"/>
    <lineage>
        <taxon>Bacteria</taxon>
        <taxon>Pseudomonadati</taxon>
        <taxon>Bacteroidota</taxon>
        <taxon>Bacteroidia</taxon>
        <taxon>Bacteroidales</taxon>
        <taxon>Bacteroidaceae</taxon>
        <taxon>Bacteroides</taxon>
    </lineage>
</organism>
<protein>
    <recommendedName>
        <fullName evidence="4 10">Cysteine synthase</fullName>
        <ecNumber evidence="4 10">2.5.1.47</ecNumber>
    </recommendedName>
</protein>
<evidence type="ECO:0000313" key="13">
    <source>
        <dbReference type="Proteomes" id="UP000600600"/>
    </source>
</evidence>
<keyword evidence="8 10" id="KW-0198">Cysteine biosynthesis</keyword>
<evidence type="ECO:0000256" key="3">
    <source>
        <dbReference type="ARBA" id="ARBA00007103"/>
    </source>
</evidence>
<evidence type="ECO:0000256" key="8">
    <source>
        <dbReference type="ARBA" id="ARBA00023192"/>
    </source>
</evidence>
<dbReference type="EMBL" id="JACOOE010000001">
    <property type="protein sequence ID" value="MBC5603318.1"/>
    <property type="molecule type" value="Genomic_DNA"/>
</dbReference>
<comment type="cofactor">
    <cofactor evidence="1 10">
        <name>pyridoxal 5'-phosphate</name>
        <dbReference type="ChEBI" id="CHEBI:597326"/>
    </cofactor>
</comment>
<dbReference type="EC" id="2.5.1.47" evidence="4 10"/>
<dbReference type="PROSITE" id="PS00901">
    <property type="entry name" value="CYS_SYNTHASE"/>
    <property type="match status" value="1"/>
</dbReference>
<dbReference type="InterPro" id="IPR001216">
    <property type="entry name" value="P-phosphate_BS"/>
</dbReference>
<dbReference type="RefSeq" id="WP_186966134.1">
    <property type="nucleotide sequence ID" value="NZ_JACOOE010000001.1"/>
</dbReference>
<keyword evidence="7 10" id="KW-0663">Pyridoxal phosphate</keyword>
<evidence type="ECO:0000256" key="1">
    <source>
        <dbReference type="ARBA" id="ARBA00001933"/>
    </source>
</evidence>
<feature type="domain" description="Tryptophan synthase beta chain-like PALP" evidence="11">
    <location>
        <begin position="9"/>
        <end position="297"/>
    </location>
</feature>
<dbReference type="InterPro" id="IPR050214">
    <property type="entry name" value="Cys_Synth/Cystath_Beta-Synth"/>
</dbReference>
<dbReference type="Gene3D" id="3.40.50.1100">
    <property type="match status" value="2"/>
</dbReference>
<evidence type="ECO:0000259" key="11">
    <source>
        <dbReference type="Pfam" id="PF00291"/>
    </source>
</evidence>
<comment type="similarity">
    <text evidence="3 10">Belongs to the cysteine synthase/cystathionine beta-synthase family.</text>
</comment>
<evidence type="ECO:0000256" key="7">
    <source>
        <dbReference type="ARBA" id="ARBA00022898"/>
    </source>
</evidence>
<name>A0ABR7C6H3_9BACE</name>
<sequence length="315" mass="33274">MEKIAKKLTDLVGNTPLLELSNYNKNNDLKARLIVKIESFNPAGSVKDRIALAMIEDAETKGVLQPGATIIEPTSGNTGVGLAFVSAAKGYKLILTMPDTMSLERRNLLKALGAELVLTPGADGMKGAIAKAEELKGVTPGAVILQQFENPANPAMHLRTTGLEIWRDTEGKVDIFVAGVGTGGTVSGVGEALKMRDPSIKIVAVEPSDSPVLSGGKPGPHKIQGIGAGFIPKTYKASVVDEIIQVQNDDAIRTSRELAKQEGLLVGISSGAAVYAATELAKRPENAGKMIVALLPDTGERYLSTILYAFEEYPL</sequence>
<evidence type="ECO:0000256" key="6">
    <source>
        <dbReference type="ARBA" id="ARBA00022679"/>
    </source>
</evidence>
<dbReference type="InterPro" id="IPR005859">
    <property type="entry name" value="CysK"/>
</dbReference>
<evidence type="ECO:0000256" key="9">
    <source>
        <dbReference type="ARBA" id="ARBA00047931"/>
    </source>
</evidence>
<dbReference type="GO" id="GO:0004124">
    <property type="term" value="F:cysteine synthase activity"/>
    <property type="evidence" value="ECO:0007669"/>
    <property type="project" value="UniProtKB-EC"/>
</dbReference>
<gene>
    <name evidence="12" type="primary">cysK</name>
    <name evidence="12" type="ORF">H8S67_01315</name>
</gene>
<evidence type="ECO:0000256" key="5">
    <source>
        <dbReference type="ARBA" id="ARBA00022605"/>
    </source>
</evidence>
<evidence type="ECO:0000256" key="4">
    <source>
        <dbReference type="ARBA" id="ARBA00012681"/>
    </source>
</evidence>
<dbReference type="InterPro" id="IPR001926">
    <property type="entry name" value="TrpB-like_PALP"/>
</dbReference>
<dbReference type="Pfam" id="PF00291">
    <property type="entry name" value="PALP"/>
    <property type="match status" value="1"/>
</dbReference>
<evidence type="ECO:0000313" key="12">
    <source>
        <dbReference type="EMBL" id="MBC5603318.1"/>
    </source>
</evidence>
<keyword evidence="6 10" id="KW-0808">Transferase</keyword>
<accession>A0ABR7C6H3</accession>
<comment type="caution">
    <text evidence="12">The sequence shown here is derived from an EMBL/GenBank/DDBJ whole genome shotgun (WGS) entry which is preliminary data.</text>
</comment>
<evidence type="ECO:0000256" key="2">
    <source>
        <dbReference type="ARBA" id="ARBA00004962"/>
    </source>
</evidence>
<comment type="pathway">
    <text evidence="2">Amino-acid biosynthesis; L-cysteine biosynthesis; L-cysteine from L-serine: step 2/2.</text>
</comment>
<dbReference type="InterPro" id="IPR005856">
    <property type="entry name" value="Cys_synth"/>
</dbReference>
<evidence type="ECO:0000256" key="10">
    <source>
        <dbReference type="RuleBase" id="RU003985"/>
    </source>
</evidence>
<keyword evidence="13" id="KW-1185">Reference proteome</keyword>
<proteinExistence type="inferred from homology"/>
<keyword evidence="5 10" id="KW-0028">Amino-acid biosynthesis</keyword>
<dbReference type="Proteomes" id="UP000600600">
    <property type="component" value="Unassembled WGS sequence"/>
</dbReference>
<dbReference type="PANTHER" id="PTHR10314">
    <property type="entry name" value="CYSTATHIONINE BETA-SYNTHASE"/>
    <property type="match status" value="1"/>
</dbReference>
<dbReference type="NCBIfam" id="TIGR01139">
    <property type="entry name" value="cysK"/>
    <property type="match status" value="1"/>
</dbReference>
<dbReference type="CDD" id="cd01561">
    <property type="entry name" value="CBS_like"/>
    <property type="match status" value="1"/>
</dbReference>
<dbReference type="NCBIfam" id="TIGR01136">
    <property type="entry name" value="cysKM"/>
    <property type="match status" value="1"/>
</dbReference>
<dbReference type="InterPro" id="IPR036052">
    <property type="entry name" value="TrpB-like_PALP_sf"/>
</dbReference>